<accession>A0A6C0AFP9</accession>
<feature type="compositionally biased region" description="Low complexity" evidence="1">
    <location>
        <begin position="1091"/>
        <end position="1100"/>
    </location>
</feature>
<protein>
    <submittedName>
        <fullName evidence="2">Uncharacterized protein</fullName>
    </submittedName>
</protein>
<feature type="region of interest" description="Disordered" evidence="1">
    <location>
        <begin position="1226"/>
        <end position="1282"/>
    </location>
</feature>
<feature type="region of interest" description="Disordered" evidence="1">
    <location>
        <begin position="1049"/>
        <end position="1100"/>
    </location>
</feature>
<sequence>MYKSNPSKSSWKYFFGFRVPKTGGSKQTGSASDSDSIVDIVEFKNGWYNNTQNSDANIDASVLTAEYIYFKHNKHDSWLFDIDTMHDTINPHKMPVDKINDFLVKGVKDINNDEIPSQIANTLHNKIETAKILNRNDIDTLDDKYTIVKDYGPGSHLLTLDCLIDSASTPSIKKFLKKKGDFFNIQERGSCIDKNTNNGPKPRTFDLTQSSTISCVDNNSSISGVDISLYKYLNNNYARFFPNPDTTSSEDKNLILLNYIWQLNLYYCISKCVNPNDKPKYSKALLTLNRLAFTGFEKTPGSFVPKFSYKHNNGDISAIQNIFLDKLQSEGENYVKKDEVQPIETQIQDLNEKKQFVFNISQAEVAKHIINILQKRNLNDDNNAYNAANIISRNDGENVKDKDKTIKVLTNYYFKFFGGNKTDDQTYVQYIFMLRLLKFMGDRSHIVMAKLVEKASGEDDDILSPILYTGERPLQVSSINEGLNTVMQHVSVHNNFSSAEHHDFLFCNSGLKPKEFSKLVCSKIISAFCWYYVKTNGNEPSDNYTIINTITSTSLSISLRITFNKDNIVYIDFVDDNSINFFTSDDRKKALSSLENVSFNKVVDNNNNVAFVQNGDDLTSQISIEGNLPIILTNFFRDIDTTNIDNNKKLWQDYKVINNIEFGNMFTEFYGNTIKKLSGKKHLLELRRWIFQMLSINDKRPKENILINEAVNNPKAAFFYFLCTSEEFGQGRSTLLILNTLEKALKQLKTLYDKKQETNLNPLLKQKAKNAYEDLCFKLSSIKPVVDLFHAVNLKVNLSAPEVKNKIKCDIDAERDVDVNNLNNKLNENVYLFNTEFKDNLNEIPNNNSSIMTFRTETGEWNKYCCNPTLLSRNGILESNTNYMTRNPIYGSDSDKQKNNNNCVVNHDSRLNIYNKLLDIRKLFYTSQLFKTDSAKEEIENIQKETIVEEVCLDTIEDNSGLIQTLLSGRTPSSSSDVSASSEFVLSSDTKTKIDVNYKNLFDKISENYDYYKSDDITSDERKNHLIELGKRFFRKGYEFYKIFTHNDEAVPHSPPQTPAAAAERAGPRQRIGNPQSMPAVGGNKTGGMNDGDSSDGSASTVADDYDHLKNSEWNEIKNHFLFNCIVEYLINVHFEKYLKSNGTDIDIIDTEYWNNLNIDSNIQYSPKKLNDTPPTANTFSQEVSLLPTPKMSDLDAYIDLFDSHIYSIPITMDFKIRFKRDATQANEPLPPTTDETPQKPEESAVPAVTGTPRAPPESTGVERSQLEEVQEKLFGSQGSQY</sequence>
<evidence type="ECO:0000256" key="1">
    <source>
        <dbReference type="SAM" id="MobiDB-lite"/>
    </source>
</evidence>
<name>A0A6C0AFP9_9ZZZZ</name>
<proteinExistence type="predicted"/>
<organism evidence="2">
    <name type="scientific">viral metagenome</name>
    <dbReference type="NCBI Taxonomy" id="1070528"/>
    <lineage>
        <taxon>unclassified sequences</taxon>
        <taxon>metagenomes</taxon>
        <taxon>organismal metagenomes</taxon>
    </lineage>
</organism>
<evidence type="ECO:0000313" key="2">
    <source>
        <dbReference type="EMBL" id="QHS78617.1"/>
    </source>
</evidence>
<dbReference type="EMBL" id="MN740601">
    <property type="protein sequence ID" value="QHS78617.1"/>
    <property type="molecule type" value="Genomic_DNA"/>
</dbReference>
<reference evidence="2" key="1">
    <citation type="journal article" date="2020" name="Nature">
        <title>Giant virus diversity and host interactions through global metagenomics.</title>
        <authorList>
            <person name="Schulz F."/>
            <person name="Roux S."/>
            <person name="Paez-Espino D."/>
            <person name="Jungbluth S."/>
            <person name="Walsh D.A."/>
            <person name="Denef V.J."/>
            <person name="McMahon K.D."/>
            <person name="Konstantinidis K.T."/>
            <person name="Eloe-Fadrosh E.A."/>
            <person name="Kyrpides N.C."/>
            <person name="Woyke T."/>
        </authorList>
    </citation>
    <scope>NUCLEOTIDE SEQUENCE</scope>
    <source>
        <strain evidence="2">GVMAG-S-1024976-23</strain>
    </source>
</reference>